<evidence type="ECO:0000256" key="3">
    <source>
        <dbReference type="ARBA" id="ARBA00023242"/>
    </source>
</evidence>
<dbReference type="PANTHER" id="PTHR12610">
    <property type="entry name" value="SINGLE STRANDED DNA BINDING PROTEIN"/>
    <property type="match status" value="1"/>
</dbReference>
<dbReference type="AlphaFoldDB" id="A0A8D2IQU6"/>
<organism evidence="5 6">
    <name type="scientific">Varanus komodoensis</name>
    <name type="common">Komodo dragon</name>
    <dbReference type="NCBI Taxonomy" id="61221"/>
    <lineage>
        <taxon>Eukaryota</taxon>
        <taxon>Metazoa</taxon>
        <taxon>Chordata</taxon>
        <taxon>Craniata</taxon>
        <taxon>Vertebrata</taxon>
        <taxon>Euteleostomi</taxon>
        <taxon>Lepidosauria</taxon>
        <taxon>Squamata</taxon>
        <taxon>Bifurcata</taxon>
        <taxon>Unidentata</taxon>
        <taxon>Episquamata</taxon>
        <taxon>Toxicofera</taxon>
        <taxon>Anguimorpha</taxon>
        <taxon>Paleoanguimorpha</taxon>
        <taxon>Varanoidea</taxon>
        <taxon>Varanidae</taxon>
        <taxon>Varanus</taxon>
    </lineage>
</organism>
<keyword evidence="2" id="KW-0238">DNA-binding</keyword>
<evidence type="ECO:0000313" key="5">
    <source>
        <dbReference type="Ensembl" id="ENSVKKP00000003932.1"/>
    </source>
</evidence>
<comment type="subcellular location">
    <subcellularLocation>
        <location evidence="1">Nucleus</location>
    </subcellularLocation>
</comment>
<evidence type="ECO:0000313" key="6">
    <source>
        <dbReference type="Proteomes" id="UP000694545"/>
    </source>
</evidence>
<dbReference type="InterPro" id="IPR008116">
    <property type="entry name" value="SSDP_DNA-bd"/>
</dbReference>
<evidence type="ECO:0000256" key="2">
    <source>
        <dbReference type="ARBA" id="ARBA00023125"/>
    </source>
</evidence>
<evidence type="ECO:0000256" key="1">
    <source>
        <dbReference type="ARBA" id="ARBA00004123"/>
    </source>
</evidence>
<dbReference type="PRINTS" id="PR01743">
    <property type="entry name" value="SSDNABINDING"/>
</dbReference>
<name>A0A8D2IQU6_VARKO</name>
<accession>A0A8D2IQU6</accession>
<dbReference type="Proteomes" id="UP000694545">
    <property type="component" value="Unplaced"/>
</dbReference>
<feature type="region of interest" description="Disordered" evidence="4">
    <location>
        <begin position="96"/>
        <end position="140"/>
    </location>
</feature>
<protein>
    <submittedName>
        <fullName evidence="5">Single stranded DNA binding protein 4</fullName>
    </submittedName>
</protein>
<dbReference type="GO" id="GO:0003697">
    <property type="term" value="F:single-stranded DNA binding"/>
    <property type="evidence" value="ECO:0007669"/>
    <property type="project" value="InterPro"/>
</dbReference>
<keyword evidence="6" id="KW-1185">Reference proteome</keyword>
<dbReference type="PANTHER" id="PTHR12610:SF12">
    <property type="entry name" value="SEQUENCE-SPECIFIC SINGLE-STRANDED DNA-BINDING PROTEIN, ISOFORM D"/>
    <property type="match status" value="1"/>
</dbReference>
<proteinExistence type="predicted"/>
<keyword evidence="3" id="KW-0539">Nucleus</keyword>
<evidence type="ECO:0000256" key="4">
    <source>
        <dbReference type="SAM" id="MobiDB-lite"/>
    </source>
</evidence>
<dbReference type="InterPro" id="IPR006594">
    <property type="entry name" value="LisH"/>
</dbReference>
<dbReference type="Ensembl" id="ENSVKKT00000004040.1">
    <property type="protein sequence ID" value="ENSVKKP00000003932.1"/>
    <property type="gene ID" value="ENSVKKG00000002962.1"/>
</dbReference>
<dbReference type="SMART" id="SM00667">
    <property type="entry name" value="LisH"/>
    <property type="match status" value="1"/>
</dbReference>
<sequence length="223" mass="24226">VWGSGKAASSAPRLALYVYEYLLHIGAQKSAQTFLSEVRWEKNITLGEPPGFLHSWWCVFWDLYCAAPDRRDVCEHPSEAKPFRDYVSTQPTCRRDGTSFAGGRVPRPRRSGGLHPSGAKGRGRAHTAAHRSRRGEQNGRTGGWTFMFRVCPGHSGTCRTNAVPRFFGGPAGPGRPQNPVPCRGCHGEPRQGGAACHSIHLAWQILLVCVGGAVPPLTAPCDS</sequence>
<dbReference type="GO" id="GO:0045944">
    <property type="term" value="P:positive regulation of transcription by RNA polymerase II"/>
    <property type="evidence" value="ECO:0007669"/>
    <property type="project" value="TreeGrafter"/>
</dbReference>
<reference evidence="5" key="2">
    <citation type="submission" date="2025-09" db="UniProtKB">
        <authorList>
            <consortium name="Ensembl"/>
        </authorList>
    </citation>
    <scope>IDENTIFICATION</scope>
</reference>
<dbReference type="GO" id="GO:0005634">
    <property type="term" value="C:nucleus"/>
    <property type="evidence" value="ECO:0007669"/>
    <property type="project" value="UniProtKB-SubCell"/>
</dbReference>
<dbReference type="PROSITE" id="PS50896">
    <property type="entry name" value="LISH"/>
    <property type="match status" value="1"/>
</dbReference>
<feature type="compositionally biased region" description="Basic residues" evidence="4">
    <location>
        <begin position="121"/>
        <end position="133"/>
    </location>
</feature>
<reference evidence="5" key="1">
    <citation type="submission" date="2025-08" db="UniProtKB">
        <authorList>
            <consortium name="Ensembl"/>
        </authorList>
    </citation>
    <scope>IDENTIFICATION</scope>
</reference>